<reference evidence="2 3" key="1">
    <citation type="submission" date="2020-08" db="EMBL/GenBank/DDBJ databases">
        <title>Genome Sequencing of Nocardia wallacei strain FMUON74 and assembly.</title>
        <authorList>
            <person name="Toyokawa M."/>
            <person name="Uesaka K."/>
        </authorList>
    </citation>
    <scope>NUCLEOTIDE SEQUENCE [LARGE SCALE GENOMIC DNA]</scope>
    <source>
        <strain evidence="2 3">FMUON74</strain>
    </source>
</reference>
<evidence type="ECO:0000313" key="3">
    <source>
        <dbReference type="Proteomes" id="UP000516173"/>
    </source>
</evidence>
<sequence>MAGGGALATAALGAAACTEDAPLQPDVLVAQEQSARTDAVWAQAAVAVAPERTAALTVIATQRTEHADALRAEIDRAIGVYGDGTKPKSASPAVTPPPAPVPPPTVAALREQLTRSQRSAADLAVSQSGYRAGLLASISACCATHTGVLLA</sequence>
<keyword evidence="3" id="KW-1185">Reference proteome</keyword>
<name>A0A7G1KGZ4_9NOCA</name>
<evidence type="ECO:0008006" key="4">
    <source>
        <dbReference type="Google" id="ProtNLM"/>
    </source>
</evidence>
<evidence type="ECO:0000313" key="2">
    <source>
        <dbReference type="EMBL" id="BCK54487.1"/>
    </source>
</evidence>
<dbReference type="EMBL" id="AP023396">
    <property type="protein sequence ID" value="BCK54487.1"/>
    <property type="molecule type" value="Genomic_DNA"/>
</dbReference>
<dbReference type="AlphaFoldDB" id="A0A7G1KGZ4"/>
<feature type="compositionally biased region" description="Pro residues" evidence="1">
    <location>
        <begin position="94"/>
        <end position="103"/>
    </location>
</feature>
<organism evidence="2 3">
    <name type="scientific">Nocardia wallacei</name>
    <dbReference type="NCBI Taxonomy" id="480035"/>
    <lineage>
        <taxon>Bacteria</taxon>
        <taxon>Bacillati</taxon>
        <taxon>Actinomycetota</taxon>
        <taxon>Actinomycetes</taxon>
        <taxon>Mycobacteriales</taxon>
        <taxon>Nocardiaceae</taxon>
        <taxon>Nocardia</taxon>
    </lineage>
</organism>
<accession>A0A7G1KGZ4</accession>
<protein>
    <recommendedName>
        <fullName evidence="4">DUF4439 domain-containing protein</fullName>
    </recommendedName>
</protein>
<dbReference type="KEGG" id="nwl:NWFMUON74_22590"/>
<feature type="region of interest" description="Disordered" evidence="1">
    <location>
        <begin position="84"/>
        <end position="103"/>
    </location>
</feature>
<evidence type="ECO:0000256" key="1">
    <source>
        <dbReference type="SAM" id="MobiDB-lite"/>
    </source>
</evidence>
<gene>
    <name evidence="2" type="ORF">NWFMUON74_22590</name>
</gene>
<dbReference type="Proteomes" id="UP000516173">
    <property type="component" value="Chromosome"/>
</dbReference>
<proteinExistence type="predicted"/>